<sequence>MLLYTKVFISLFDITFIRNALVDEIPFSKTLNFLFVQKKIVTLLSVVKIKLMTLCLH</sequence>
<accession>A0A134B2G6</accession>
<dbReference type="PATRIC" id="fig|419005.5.peg.2119"/>
<comment type="caution">
    <text evidence="1">The sequence shown here is derived from an EMBL/GenBank/DDBJ whole genome shotgun (WGS) entry which is preliminary data.</text>
</comment>
<dbReference type="AlphaFoldDB" id="A0A134B2G6"/>
<dbReference type="STRING" id="419005.HMPREF1860_02117"/>
<proteinExistence type="predicted"/>
<protein>
    <submittedName>
        <fullName evidence="1">Uncharacterized protein</fullName>
    </submittedName>
</protein>
<reference evidence="1 2" key="1">
    <citation type="submission" date="2016-01" db="EMBL/GenBank/DDBJ databases">
        <authorList>
            <person name="Oliw E.H."/>
        </authorList>
    </citation>
    <scope>NUCLEOTIDE SEQUENCE [LARGE SCALE GENOMIC DNA]</scope>
    <source>
        <strain evidence="1 2">DNF00307</strain>
    </source>
</reference>
<evidence type="ECO:0000313" key="1">
    <source>
        <dbReference type="EMBL" id="KXB74127.1"/>
    </source>
</evidence>
<dbReference type="Proteomes" id="UP000070531">
    <property type="component" value="Unassembled WGS sequence"/>
</dbReference>
<evidence type="ECO:0000313" key="2">
    <source>
        <dbReference type="Proteomes" id="UP000070531"/>
    </source>
</evidence>
<organism evidence="1">
    <name type="scientific">Prevotella amnii</name>
    <dbReference type="NCBI Taxonomy" id="419005"/>
    <lineage>
        <taxon>Bacteria</taxon>
        <taxon>Pseudomonadati</taxon>
        <taxon>Bacteroidota</taxon>
        <taxon>Bacteroidia</taxon>
        <taxon>Bacteroidales</taxon>
        <taxon>Prevotellaceae</taxon>
        <taxon>Prevotella</taxon>
    </lineage>
</organism>
<name>A0A134B2G6_9BACT</name>
<dbReference type="EMBL" id="LSDL01000153">
    <property type="protein sequence ID" value="KXB74127.1"/>
    <property type="molecule type" value="Genomic_DNA"/>
</dbReference>
<gene>
    <name evidence="1" type="ORF">HMPREF1860_02117</name>
</gene>